<dbReference type="PANTHER" id="PTHR12296:SF21">
    <property type="entry name" value="DENN DOMAIN-CONTAINING PROTEIN 3"/>
    <property type="match status" value="1"/>
</dbReference>
<dbReference type="PANTHER" id="PTHR12296">
    <property type="entry name" value="DENN DOMAIN-CONTAINING PROTEIN 4"/>
    <property type="match status" value="1"/>
</dbReference>
<reference evidence="3" key="1">
    <citation type="submission" date="2020-05" db="EMBL/GenBank/DDBJ databases">
        <title>Phylogenomic resolution of chytrid fungi.</title>
        <authorList>
            <person name="Stajich J.E."/>
            <person name="Amses K."/>
            <person name="Simmons R."/>
            <person name="Seto K."/>
            <person name="Myers J."/>
            <person name="Bonds A."/>
            <person name="Quandt C.A."/>
            <person name="Barry K."/>
            <person name="Liu P."/>
            <person name="Grigoriev I."/>
            <person name="Longcore J.E."/>
            <person name="James T.Y."/>
        </authorList>
    </citation>
    <scope>NUCLEOTIDE SEQUENCE</scope>
    <source>
        <strain evidence="3">PLAUS21</strain>
    </source>
</reference>
<feature type="compositionally biased region" description="Pro residues" evidence="1">
    <location>
        <begin position="1090"/>
        <end position="1099"/>
    </location>
</feature>
<feature type="region of interest" description="Disordered" evidence="1">
    <location>
        <begin position="746"/>
        <end position="812"/>
    </location>
</feature>
<dbReference type="Pfam" id="PF03456">
    <property type="entry name" value="uDENN"/>
    <property type="match status" value="1"/>
</dbReference>
<comment type="caution">
    <text evidence="3">The sequence shown here is derived from an EMBL/GenBank/DDBJ whole genome shotgun (WGS) entry which is preliminary data.</text>
</comment>
<dbReference type="Pfam" id="PF02141">
    <property type="entry name" value="DENN"/>
    <property type="match status" value="1"/>
</dbReference>
<feature type="compositionally biased region" description="Polar residues" evidence="1">
    <location>
        <begin position="1100"/>
        <end position="1113"/>
    </location>
</feature>
<evidence type="ECO:0000313" key="4">
    <source>
        <dbReference type="Proteomes" id="UP001210925"/>
    </source>
</evidence>
<dbReference type="InterPro" id="IPR001194">
    <property type="entry name" value="cDENN_dom"/>
</dbReference>
<evidence type="ECO:0000259" key="2">
    <source>
        <dbReference type="PROSITE" id="PS50211"/>
    </source>
</evidence>
<evidence type="ECO:0000256" key="1">
    <source>
        <dbReference type="SAM" id="MobiDB-lite"/>
    </source>
</evidence>
<dbReference type="InterPro" id="IPR043153">
    <property type="entry name" value="DENN_C"/>
</dbReference>
<dbReference type="GO" id="GO:0031410">
    <property type="term" value="C:cytoplasmic vesicle"/>
    <property type="evidence" value="ECO:0007669"/>
    <property type="project" value="TreeGrafter"/>
</dbReference>
<evidence type="ECO:0000313" key="3">
    <source>
        <dbReference type="EMBL" id="KAJ3254592.1"/>
    </source>
</evidence>
<dbReference type="EMBL" id="JADGKB010000082">
    <property type="protein sequence ID" value="KAJ3254592.1"/>
    <property type="molecule type" value="Genomic_DNA"/>
</dbReference>
<keyword evidence="4" id="KW-1185">Reference proteome</keyword>
<accession>A0AAD5UGL2</accession>
<feature type="domain" description="UDENN" evidence="2">
    <location>
        <begin position="53"/>
        <end position="548"/>
    </location>
</feature>
<dbReference type="Gene3D" id="3.30.450.200">
    <property type="match status" value="1"/>
</dbReference>
<dbReference type="SMART" id="SM00799">
    <property type="entry name" value="DENN"/>
    <property type="match status" value="1"/>
</dbReference>
<dbReference type="GO" id="GO:0032483">
    <property type="term" value="P:regulation of Rab protein signal transduction"/>
    <property type="evidence" value="ECO:0007669"/>
    <property type="project" value="TreeGrafter"/>
</dbReference>
<dbReference type="Proteomes" id="UP001210925">
    <property type="component" value="Unassembled WGS sequence"/>
</dbReference>
<dbReference type="InterPro" id="IPR037516">
    <property type="entry name" value="Tripartite_DENN"/>
</dbReference>
<name>A0AAD5UGL2_9FUNG</name>
<proteinExistence type="predicted"/>
<feature type="compositionally biased region" description="Basic and acidic residues" evidence="1">
    <location>
        <begin position="794"/>
        <end position="812"/>
    </location>
</feature>
<organism evidence="3 4">
    <name type="scientific">Boothiomyces macroporosus</name>
    <dbReference type="NCBI Taxonomy" id="261099"/>
    <lineage>
        <taxon>Eukaryota</taxon>
        <taxon>Fungi</taxon>
        <taxon>Fungi incertae sedis</taxon>
        <taxon>Chytridiomycota</taxon>
        <taxon>Chytridiomycota incertae sedis</taxon>
        <taxon>Chytridiomycetes</taxon>
        <taxon>Rhizophydiales</taxon>
        <taxon>Terramycetaceae</taxon>
        <taxon>Boothiomyces</taxon>
    </lineage>
</organism>
<feature type="compositionally biased region" description="Basic and acidic residues" evidence="1">
    <location>
        <begin position="1115"/>
        <end position="1124"/>
    </location>
</feature>
<dbReference type="AlphaFoldDB" id="A0AAD5UGL2"/>
<dbReference type="Gene3D" id="3.40.50.11500">
    <property type="match status" value="1"/>
</dbReference>
<gene>
    <name evidence="3" type="ORF">HK103_007077</name>
</gene>
<dbReference type="SMART" id="SM00800">
    <property type="entry name" value="uDENN"/>
    <property type="match status" value="1"/>
</dbReference>
<sequence length="1257" mass="143124">MDNIQDSPGVIRFADYYFRVGLGPESNLTAKRVVDKIEDNPEPVEQVKEILDPTRKIKEIHPLHYRYEPETIFRYPKEDYGDNCKFPVYTPLFCFPNDVTFVSQETEKPKDTFHSFITTEADGSKSYGVCVTTYVSPTKEQSKQLDDLITDWRNRNLVESDYEFAQHVQTQLAVQKERLLKLKMGIEDSSKESAALAEENIGLLEELMSPLRHSVLAQLDNIYLPTCIGILSRWPWYDFLKDWLCIMLKNCRDGEFERFAFERCVINLLYEVPLPPPGKLEVGISIADYVLYIHRPPVNTIPLVKNYSCYPLFRCMSLEHIVTLFELLMMDVKVILLSDHSSMLTLSCEIICGWLYPFYWHHILIPVLPKRLLNYLQAPVPFLVGIQKKSFPEWKTAEWRPPDAAVVDIDNDVLDFAPLKVKLPGRERRKLISILEKYSGKSNTATSPSYKNLGVPETMKCTFPQDKHFIKSANSIIGRRKIRDIPKLLYSIYSNPFLHEKSRAAIGHLRAPSAKTAGSSTLNSNSIAASSSMIIQSFDNVNMASNTQLDSVPSVAAPPITKLSINTSLNENPSLALSVGSFVATPRASVLESSVPSETPSEESVYSLQSVMKNPQKFAKAANDEPKQEIPPTPSSAFFSKPNWWSRSTTNTQSVAASPSVDEKPRISIFDKFMAMSSKKSSILQTPAQHTPSISIENYNGILNSKAVPTNEPLTISPIEAPLIYKEGHIFHELILNEVREVDIDEEDENDDDYADRFTTNSDSSDGNSRSDVSQVADPRYGPPKRVPGQQRGASKELFRRRTDTSTHAKAERIKKTNRLECHLCVTEYNPKSCTVLMCQNASPCPLTFQDEKIAVAFFKVLTSLLKNYRHNLNFPDEKKLGSNNSDTGTDNFFKKAEFLSEFDSETRVIIINSGVLDTKKDNYYSVDVFEWKSVYEVQPRTPQQLLTEADLQMMRSHTNELKGKQDFTKWMKLKWKGFQKTDASEVPVFSSDDQRRDLLEERLEQVTRVIDMYEASHLSSQRYSQVERAIHNLHEQNLILLKACDEEQLVDSSDQEELQRIISRLIRVITIYEQHLKNIPQSRKETLPQNPPALPPRRQPSNVSDWQEQLSEPSIERVPTHERVSEWKENRVSDWVSDLPIRESQASNTSTDEEMLDDDELNSLREIGRPTITLNSHLDRSNVSLQIDLDDDFGRPTVTLKDTGEKDSASLKVLRSRTPSALPDCELTDSIDELSRPTVNSRDVLVKSNSQDYPIV</sequence>
<dbReference type="InterPro" id="IPR005113">
    <property type="entry name" value="uDENN_dom"/>
</dbReference>
<dbReference type="InterPro" id="IPR051696">
    <property type="entry name" value="DENN_Domain_GEFs"/>
</dbReference>
<protein>
    <recommendedName>
        <fullName evidence="2">UDENN domain-containing protein</fullName>
    </recommendedName>
</protein>
<dbReference type="PROSITE" id="PS50211">
    <property type="entry name" value="DENN"/>
    <property type="match status" value="1"/>
</dbReference>
<feature type="region of interest" description="Disordered" evidence="1">
    <location>
        <begin position="1081"/>
        <end position="1124"/>
    </location>
</feature>
<feature type="compositionally biased region" description="Low complexity" evidence="1">
    <location>
        <begin position="762"/>
        <end position="774"/>
    </location>
</feature>